<dbReference type="Gene3D" id="3.40.190.10">
    <property type="entry name" value="Periplasmic binding protein-like II"/>
    <property type="match status" value="1"/>
</dbReference>
<dbReference type="SUPFAM" id="SSF53850">
    <property type="entry name" value="Periplasmic binding protein-like II"/>
    <property type="match status" value="1"/>
</dbReference>
<comment type="caution">
    <text evidence="2">The sequence shown here is derived from an EMBL/GenBank/DDBJ whole genome shotgun (WGS) entry which is preliminary data.</text>
</comment>
<proteinExistence type="predicted"/>
<reference evidence="2" key="1">
    <citation type="journal article" date="2022" name="Int. J. Syst. Evol. Microbiol.">
        <title>Granulimonas faecalis gen. nov., sp. nov., and Leptogranulimonas caecicola gen. nov., sp. nov., novel lactate-producing Atopobiaceae bacteria isolated from mouse intestines, and an emended description of the family Atopobiaceae.</title>
        <authorList>
            <person name="Morinaga K."/>
            <person name="Kusada H."/>
            <person name="Sakamoto S."/>
            <person name="Murakami T."/>
            <person name="Toyoda A."/>
            <person name="Mori H."/>
            <person name="Meng X.Y."/>
            <person name="Takashino M."/>
            <person name="Murotomi K."/>
            <person name="Tamaki H."/>
        </authorList>
    </citation>
    <scope>NUCLEOTIDE SEQUENCE</scope>
    <source>
        <strain evidence="2">OPF53</strain>
    </source>
</reference>
<sequence length="129" mass="13315">MKTTHGITRRAFVGGTALAAALGLAACKSEGASDGGSGSDGQSDGTLSLSVVGLSCIDPYNVQDDTDISVCRQVFDPLMTYDFKKDEVVPCAAESVSANGDGTVFTFKIRQGATFHNGDKVDAAAFQRG</sequence>
<feature type="domain" description="Solute-binding protein family 5" evidence="1">
    <location>
        <begin position="87"/>
        <end position="126"/>
    </location>
</feature>
<dbReference type="AlphaFoldDB" id="A0AAV5B003"/>
<keyword evidence="3" id="KW-1185">Reference proteome</keyword>
<dbReference type="PANTHER" id="PTHR30290">
    <property type="entry name" value="PERIPLASMIC BINDING COMPONENT OF ABC TRANSPORTER"/>
    <property type="match status" value="1"/>
</dbReference>
<organism evidence="2 3">
    <name type="scientific">Granulimonas faecalis</name>
    <dbReference type="NCBI Taxonomy" id="2894155"/>
    <lineage>
        <taxon>Bacteria</taxon>
        <taxon>Bacillati</taxon>
        <taxon>Actinomycetota</taxon>
        <taxon>Coriobacteriia</taxon>
        <taxon>Coriobacteriales</taxon>
        <taxon>Kribbibacteriaceae</taxon>
        <taxon>Granulimonas</taxon>
    </lineage>
</organism>
<evidence type="ECO:0000259" key="1">
    <source>
        <dbReference type="Pfam" id="PF00496"/>
    </source>
</evidence>
<dbReference type="EMBL" id="BQKC01000001">
    <property type="protein sequence ID" value="GJM54702.1"/>
    <property type="molecule type" value="Genomic_DNA"/>
</dbReference>
<dbReference type="InterPro" id="IPR006311">
    <property type="entry name" value="TAT_signal"/>
</dbReference>
<evidence type="ECO:0000313" key="3">
    <source>
        <dbReference type="Proteomes" id="UP001055025"/>
    </source>
</evidence>
<dbReference type="PROSITE" id="PS51257">
    <property type="entry name" value="PROKAR_LIPOPROTEIN"/>
    <property type="match status" value="1"/>
</dbReference>
<gene>
    <name evidence="2" type="ORF">ATOP_03570</name>
</gene>
<dbReference type="InterPro" id="IPR039424">
    <property type="entry name" value="SBP_5"/>
</dbReference>
<dbReference type="GO" id="GO:1904680">
    <property type="term" value="F:peptide transmembrane transporter activity"/>
    <property type="evidence" value="ECO:0007669"/>
    <property type="project" value="TreeGrafter"/>
</dbReference>
<dbReference type="Gene3D" id="3.90.76.10">
    <property type="entry name" value="Dipeptide-binding Protein, Domain 1"/>
    <property type="match status" value="1"/>
</dbReference>
<dbReference type="Pfam" id="PF00496">
    <property type="entry name" value="SBP_bac_5"/>
    <property type="match status" value="1"/>
</dbReference>
<dbReference type="GO" id="GO:0015833">
    <property type="term" value="P:peptide transport"/>
    <property type="evidence" value="ECO:0007669"/>
    <property type="project" value="TreeGrafter"/>
</dbReference>
<name>A0AAV5B003_9ACTN</name>
<dbReference type="PANTHER" id="PTHR30290:SF83">
    <property type="entry name" value="ABC TRANSPORTER SUBSTRATE-BINDING PROTEIN"/>
    <property type="match status" value="1"/>
</dbReference>
<dbReference type="Proteomes" id="UP001055025">
    <property type="component" value="Unassembled WGS sequence"/>
</dbReference>
<protein>
    <recommendedName>
        <fullName evidence="1">Solute-binding protein family 5 domain-containing protein</fullName>
    </recommendedName>
</protein>
<dbReference type="PROSITE" id="PS51318">
    <property type="entry name" value="TAT"/>
    <property type="match status" value="1"/>
</dbReference>
<evidence type="ECO:0000313" key="2">
    <source>
        <dbReference type="EMBL" id="GJM54702.1"/>
    </source>
</evidence>
<accession>A0AAV5B003</accession>
<dbReference type="InterPro" id="IPR000914">
    <property type="entry name" value="SBP_5_dom"/>
</dbReference>